<accession>A0A3B0VBL4</accession>
<dbReference type="InterPro" id="IPR002035">
    <property type="entry name" value="VWF_A"/>
</dbReference>
<sequence length="395" mass="44153">MPSKIRLLALLALCVLLTACQTHFASSRHPALPAVDKDLINLTERLTDGRHVQKVDNLIFMLDDSDSLLHRDKGVLRRDLALALLDRLELTIPRNINLTQGLRIFGPNASEYDFKNTLVYGMAQGNKKGVRRLIINNTPADSIFNPLAQALEAEYLEMKQIKGRTAIIIISDFSSPYRQPLLDTADMIDAHYHGRIKVYPVLIGPDPATFKLASMLPDRVGGGFTIRAARLNDSAAISDFMENVLFDISSPPPVISVSGKIMPPKAPVVKQPPPLSYKKLQHDKVLRVHLKTLFDFDKAVIKPQYQRRLEEVVHFMKKYPDTSTVLEGYTCSIGTEAYNLRLSRRRALAVKDYLVRRGVEGGRLAIKAYGESHPIADNSTLAGRIENRRVVAVIT</sequence>
<dbReference type="CDD" id="cd07185">
    <property type="entry name" value="OmpA_C-like"/>
    <property type="match status" value="1"/>
</dbReference>
<name>A0A3B0VBL4_9ZZZZ</name>
<dbReference type="Pfam" id="PF00691">
    <property type="entry name" value="OmpA"/>
    <property type="match status" value="1"/>
</dbReference>
<comment type="subcellular location">
    <subcellularLocation>
        <location evidence="1">Cell outer membrane</location>
    </subcellularLocation>
</comment>
<dbReference type="Gene3D" id="3.30.1330.60">
    <property type="entry name" value="OmpA-like domain"/>
    <property type="match status" value="1"/>
</dbReference>
<evidence type="ECO:0000259" key="5">
    <source>
        <dbReference type="PROSITE" id="PS51123"/>
    </source>
</evidence>
<dbReference type="SUPFAM" id="SSF53300">
    <property type="entry name" value="vWA-like"/>
    <property type="match status" value="1"/>
</dbReference>
<dbReference type="AlphaFoldDB" id="A0A3B0VBL4"/>
<organism evidence="6">
    <name type="scientific">hydrothermal vent metagenome</name>
    <dbReference type="NCBI Taxonomy" id="652676"/>
    <lineage>
        <taxon>unclassified sequences</taxon>
        <taxon>metagenomes</taxon>
        <taxon>ecological metagenomes</taxon>
    </lineage>
</organism>
<dbReference type="PROSITE" id="PS50234">
    <property type="entry name" value="VWFA"/>
    <property type="match status" value="1"/>
</dbReference>
<protein>
    <recommendedName>
        <fullName evidence="7">OmpA-like domain-containing protein</fullName>
    </recommendedName>
</protein>
<dbReference type="SUPFAM" id="SSF103088">
    <property type="entry name" value="OmpA-like"/>
    <property type="match status" value="1"/>
</dbReference>
<feature type="domain" description="OmpA-like" evidence="5">
    <location>
        <begin position="281"/>
        <end position="395"/>
    </location>
</feature>
<dbReference type="GO" id="GO:0009279">
    <property type="term" value="C:cell outer membrane"/>
    <property type="evidence" value="ECO:0007669"/>
    <property type="project" value="UniProtKB-SubCell"/>
</dbReference>
<evidence type="ECO:0008006" key="7">
    <source>
        <dbReference type="Google" id="ProtNLM"/>
    </source>
</evidence>
<dbReference type="InterPro" id="IPR006665">
    <property type="entry name" value="OmpA-like"/>
</dbReference>
<evidence type="ECO:0000313" key="6">
    <source>
        <dbReference type="EMBL" id="VAW36272.1"/>
    </source>
</evidence>
<evidence type="ECO:0000256" key="3">
    <source>
        <dbReference type="ARBA" id="ARBA00023237"/>
    </source>
</evidence>
<dbReference type="InterPro" id="IPR006664">
    <property type="entry name" value="OMP_bac"/>
</dbReference>
<keyword evidence="2" id="KW-0472">Membrane</keyword>
<evidence type="ECO:0000259" key="4">
    <source>
        <dbReference type="PROSITE" id="PS50234"/>
    </source>
</evidence>
<dbReference type="PROSITE" id="PS51257">
    <property type="entry name" value="PROKAR_LIPOPROTEIN"/>
    <property type="match status" value="1"/>
</dbReference>
<dbReference type="PANTHER" id="PTHR30329">
    <property type="entry name" value="STATOR ELEMENT OF FLAGELLAR MOTOR COMPLEX"/>
    <property type="match status" value="1"/>
</dbReference>
<dbReference type="InterPro" id="IPR036737">
    <property type="entry name" value="OmpA-like_sf"/>
</dbReference>
<keyword evidence="3" id="KW-0998">Cell outer membrane</keyword>
<evidence type="ECO:0000256" key="1">
    <source>
        <dbReference type="ARBA" id="ARBA00004442"/>
    </source>
</evidence>
<dbReference type="InterPro" id="IPR050330">
    <property type="entry name" value="Bact_OuterMem_StrucFunc"/>
</dbReference>
<dbReference type="InterPro" id="IPR036465">
    <property type="entry name" value="vWFA_dom_sf"/>
</dbReference>
<dbReference type="PANTHER" id="PTHR30329:SF21">
    <property type="entry name" value="LIPOPROTEIN YIAD-RELATED"/>
    <property type="match status" value="1"/>
</dbReference>
<reference evidence="6" key="1">
    <citation type="submission" date="2018-06" db="EMBL/GenBank/DDBJ databases">
        <authorList>
            <person name="Zhirakovskaya E."/>
        </authorList>
    </citation>
    <scope>NUCLEOTIDE SEQUENCE</scope>
</reference>
<evidence type="ECO:0000256" key="2">
    <source>
        <dbReference type="ARBA" id="ARBA00023136"/>
    </source>
</evidence>
<dbReference type="PROSITE" id="PS51123">
    <property type="entry name" value="OMPA_2"/>
    <property type="match status" value="1"/>
</dbReference>
<gene>
    <name evidence="6" type="ORF">MNBD_DELTA03-1829</name>
</gene>
<dbReference type="PRINTS" id="PR01021">
    <property type="entry name" value="OMPADOMAIN"/>
</dbReference>
<feature type="non-terminal residue" evidence="6">
    <location>
        <position position="395"/>
    </location>
</feature>
<feature type="domain" description="VWFA" evidence="4">
    <location>
        <begin position="57"/>
        <end position="244"/>
    </location>
</feature>
<dbReference type="EMBL" id="UOEX01000163">
    <property type="protein sequence ID" value="VAW36272.1"/>
    <property type="molecule type" value="Genomic_DNA"/>
</dbReference>
<proteinExistence type="predicted"/>